<dbReference type="AlphaFoldDB" id="A0A4S3B648"/>
<dbReference type="InterPro" id="IPR007168">
    <property type="entry name" value="Phageshock_PspC_N"/>
</dbReference>
<evidence type="ECO:0000256" key="5">
    <source>
        <dbReference type="ARBA" id="ARBA00023136"/>
    </source>
</evidence>
<dbReference type="Proteomes" id="UP000310506">
    <property type="component" value="Unassembled WGS sequence"/>
</dbReference>
<keyword evidence="4 7" id="KW-1133">Transmembrane helix</keyword>
<feature type="transmembrane region" description="Helical" evidence="7">
    <location>
        <begin position="12"/>
        <end position="32"/>
    </location>
</feature>
<organism evidence="9 10">
    <name type="scientific">Vagococcus silagei</name>
    <dbReference type="NCBI Taxonomy" id="2508885"/>
    <lineage>
        <taxon>Bacteria</taxon>
        <taxon>Bacillati</taxon>
        <taxon>Bacillota</taxon>
        <taxon>Bacilli</taxon>
        <taxon>Lactobacillales</taxon>
        <taxon>Enterococcaceae</taxon>
        <taxon>Vagococcus</taxon>
    </lineage>
</organism>
<dbReference type="InterPro" id="IPR052027">
    <property type="entry name" value="PspC"/>
</dbReference>
<dbReference type="EMBL" id="SDGV01000004">
    <property type="protein sequence ID" value="THB62058.1"/>
    <property type="molecule type" value="Genomic_DNA"/>
</dbReference>
<evidence type="ECO:0000313" key="10">
    <source>
        <dbReference type="Proteomes" id="UP000310506"/>
    </source>
</evidence>
<feature type="compositionally biased region" description="Basic and acidic residues" evidence="6">
    <location>
        <begin position="91"/>
        <end position="111"/>
    </location>
</feature>
<evidence type="ECO:0000256" key="1">
    <source>
        <dbReference type="ARBA" id="ARBA00004162"/>
    </source>
</evidence>
<name>A0A4S3B648_9ENTE</name>
<feature type="transmembrane region" description="Helical" evidence="7">
    <location>
        <begin position="38"/>
        <end position="59"/>
    </location>
</feature>
<keyword evidence="3 7" id="KW-0812">Transmembrane</keyword>
<protein>
    <submittedName>
        <fullName evidence="9">PspC domain-containing protein</fullName>
    </submittedName>
</protein>
<feature type="region of interest" description="Disordered" evidence="6">
    <location>
        <begin position="69"/>
        <end position="111"/>
    </location>
</feature>
<comment type="subcellular location">
    <subcellularLocation>
        <location evidence="1">Cell membrane</location>
        <topology evidence="1">Single-pass membrane protein</topology>
    </subcellularLocation>
</comment>
<evidence type="ECO:0000256" key="2">
    <source>
        <dbReference type="ARBA" id="ARBA00022475"/>
    </source>
</evidence>
<dbReference type="GO" id="GO:0005886">
    <property type="term" value="C:plasma membrane"/>
    <property type="evidence" value="ECO:0007669"/>
    <property type="project" value="UniProtKB-SubCell"/>
</dbReference>
<accession>A0A4S3B648</accession>
<reference evidence="9 10" key="1">
    <citation type="submission" date="2019-01" db="EMBL/GenBank/DDBJ databases">
        <title>Vagococcus silagei sp. nov. isolated from brewer's grain.</title>
        <authorList>
            <person name="Guu J.-R."/>
        </authorList>
    </citation>
    <scope>NUCLEOTIDE SEQUENCE [LARGE SCALE GENOMIC DNA]</scope>
    <source>
        <strain evidence="9 10">2B-2</strain>
    </source>
</reference>
<proteinExistence type="predicted"/>
<dbReference type="OrthoDB" id="9815286at2"/>
<dbReference type="RefSeq" id="WP_136136057.1">
    <property type="nucleotide sequence ID" value="NZ_SDGV01000004.1"/>
</dbReference>
<evidence type="ECO:0000256" key="7">
    <source>
        <dbReference type="SAM" id="Phobius"/>
    </source>
</evidence>
<gene>
    <name evidence="9" type="ORF">ESZ54_02295</name>
</gene>
<evidence type="ECO:0000256" key="6">
    <source>
        <dbReference type="SAM" id="MobiDB-lite"/>
    </source>
</evidence>
<dbReference type="PANTHER" id="PTHR33885">
    <property type="entry name" value="PHAGE SHOCK PROTEIN C"/>
    <property type="match status" value="1"/>
</dbReference>
<keyword evidence="2" id="KW-1003">Cell membrane</keyword>
<evidence type="ECO:0000259" key="8">
    <source>
        <dbReference type="Pfam" id="PF04024"/>
    </source>
</evidence>
<sequence length="111" mass="12852">MTKRLTKSNTNIVFSGSLAGIAEYFGIDPTVLRICYVVLSFVLTVFPGIIVYIALMFLIPRNTQRDNRYHYGQSQDYNRNPYYGSGNQSRPRKEAEKVPEDRESKDDWSDF</sequence>
<comment type="caution">
    <text evidence="9">The sequence shown here is derived from an EMBL/GenBank/DDBJ whole genome shotgun (WGS) entry which is preliminary data.</text>
</comment>
<dbReference type="PANTHER" id="PTHR33885:SF3">
    <property type="entry name" value="PHAGE SHOCK PROTEIN C"/>
    <property type="match status" value="1"/>
</dbReference>
<evidence type="ECO:0000256" key="4">
    <source>
        <dbReference type="ARBA" id="ARBA00022989"/>
    </source>
</evidence>
<evidence type="ECO:0000313" key="9">
    <source>
        <dbReference type="EMBL" id="THB62058.1"/>
    </source>
</evidence>
<dbReference type="Pfam" id="PF04024">
    <property type="entry name" value="PspC"/>
    <property type="match status" value="1"/>
</dbReference>
<feature type="domain" description="Phage shock protein PspC N-terminal" evidence="8">
    <location>
        <begin position="3"/>
        <end position="61"/>
    </location>
</feature>
<keyword evidence="10" id="KW-1185">Reference proteome</keyword>
<evidence type="ECO:0000256" key="3">
    <source>
        <dbReference type="ARBA" id="ARBA00022692"/>
    </source>
</evidence>
<keyword evidence="5 7" id="KW-0472">Membrane</keyword>